<keyword evidence="9 11" id="KW-0486">Methionine biosynthesis</keyword>
<dbReference type="Gene3D" id="3.40.50.10860">
    <property type="entry name" value="Leucine Dehydrogenase, chain A, domain 1"/>
    <property type="match status" value="1"/>
</dbReference>
<dbReference type="AlphaFoldDB" id="A0A937XB42"/>
<keyword evidence="8 11" id="KW-0368">Histidine biosynthesis</keyword>
<feature type="domain" description="Tetrahydrofolate dehydrogenase/cyclohydrolase NAD(P)-binding" evidence="13">
    <location>
        <begin position="139"/>
        <end position="289"/>
    </location>
</feature>
<dbReference type="GO" id="GO:0009086">
    <property type="term" value="P:methionine biosynthetic process"/>
    <property type="evidence" value="ECO:0007669"/>
    <property type="project" value="UniProtKB-KW"/>
</dbReference>
<dbReference type="PRINTS" id="PR00085">
    <property type="entry name" value="THFDHDRGNASE"/>
</dbReference>
<protein>
    <recommendedName>
        <fullName evidence="11">Bifunctional protein FolD</fullName>
    </recommendedName>
    <domain>
        <recommendedName>
            <fullName evidence="11">Methylenetetrahydrofolate dehydrogenase</fullName>
            <ecNumber evidence="11">1.5.1.5</ecNumber>
        </recommendedName>
    </domain>
    <domain>
        <recommendedName>
            <fullName evidence="11">Methenyltetrahydrofolate cyclohydrolase</fullName>
            <ecNumber evidence="11">3.5.4.9</ecNumber>
        </recommendedName>
    </domain>
</protein>
<comment type="similarity">
    <text evidence="11">Belongs to the tetrahydrofolate dehydrogenase/cyclohydrolase family.</text>
</comment>
<evidence type="ECO:0000256" key="5">
    <source>
        <dbReference type="ARBA" id="ARBA00022801"/>
    </source>
</evidence>
<evidence type="ECO:0000259" key="13">
    <source>
        <dbReference type="Pfam" id="PF02882"/>
    </source>
</evidence>
<evidence type="ECO:0000256" key="3">
    <source>
        <dbReference type="ARBA" id="ARBA00022563"/>
    </source>
</evidence>
<name>A0A937XB42_UNCEI</name>
<dbReference type="InterPro" id="IPR036291">
    <property type="entry name" value="NAD(P)-bd_dom_sf"/>
</dbReference>
<dbReference type="EC" id="1.5.1.5" evidence="11"/>
<dbReference type="FunFam" id="3.40.50.720:FF:000189">
    <property type="entry name" value="Bifunctional protein FolD"/>
    <property type="match status" value="1"/>
</dbReference>
<dbReference type="GO" id="GO:0004477">
    <property type="term" value="F:methenyltetrahydrofolate cyclohydrolase activity"/>
    <property type="evidence" value="ECO:0007669"/>
    <property type="project" value="UniProtKB-UniRule"/>
</dbReference>
<dbReference type="GO" id="GO:0004488">
    <property type="term" value="F:methylenetetrahydrofolate dehydrogenase (NADP+) activity"/>
    <property type="evidence" value="ECO:0007669"/>
    <property type="project" value="UniProtKB-UniRule"/>
</dbReference>
<evidence type="ECO:0000256" key="9">
    <source>
        <dbReference type="ARBA" id="ARBA00023167"/>
    </source>
</evidence>
<dbReference type="PANTHER" id="PTHR48099:SF5">
    <property type="entry name" value="C-1-TETRAHYDROFOLATE SYNTHASE, CYTOPLASMIC"/>
    <property type="match status" value="1"/>
</dbReference>
<dbReference type="CDD" id="cd01080">
    <property type="entry name" value="NAD_bind_m-THF_DH_Cyclohyd"/>
    <property type="match status" value="1"/>
</dbReference>
<accession>A0A937XB42</accession>
<evidence type="ECO:0000256" key="1">
    <source>
        <dbReference type="ARBA" id="ARBA00004777"/>
    </source>
</evidence>
<evidence type="ECO:0000256" key="10">
    <source>
        <dbReference type="ARBA" id="ARBA00023268"/>
    </source>
</evidence>
<keyword evidence="6 11" id="KW-0521">NADP</keyword>
<dbReference type="InterPro" id="IPR020631">
    <property type="entry name" value="THF_DH/CycHdrlase_NAD-bd_dom"/>
</dbReference>
<dbReference type="Gene3D" id="3.40.50.720">
    <property type="entry name" value="NAD(P)-binding Rossmann-like Domain"/>
    <property type="match status" value="1"/>
</dbReference>
<evidence type="ECO:0000256" key="6">
    <source>
        <dbReference type="ARBA" id="ARBA00022857"/>
    </source>
</evidence>
<dbReference type="InterPro" id="IPR020630">
    <property type="entry name" value="THF_DH/CycHdrlase_cat_dom"/>
</dbReference>
<keyword evidence="4 11" id="KW-0658">Purine biosynthesis</keyword>
<dbReference type="Pfam" id="PF02882">
    <property type="entry name" value="THF_DHG_CYH_C"/>
    <property type="match status" value="1"/>
</dbReference>
<feature type="domain" description="Tetrahydrofolate dehydrogenase/cyclohydrolase catalytic" evidence="12">
    <location>
        <begin position="5"/>
        <end position="119"/>
    </location>
</feature>
<keyword evidence="7 11" id="KW-0560">Oxidoreductase</keyword>
<comment type="function">
    <text evidence="11">Catalyzes the oxidation of 5,10-methylenetetrahydrofolate to 5,10-methenyltetrahydrofolate and then the hydrolysis of 5,10-methenyltetrahydrofolate to 10-formyltetrahydrofolate.</text>
</comment>
<dbReference type="FunFam" id="3.40.50.10860:FF:000005">
    <property type="entry name" value="C-1-tetrahydrofolate synthase, cytoplasmic, putative"/>
    <property type="match status" value="1"/>
</dbReference>
<evidence type="ECO:0000256" key="11">
    <source>
        <dbReference type="HAMAP-Rule" id="MF_01576"/>
    </source>
</evidence>
<dbReference type="SUPFAM" id="SSF53223">
    <property type="entry name" value="Aminoacid dehydrogenase-like, N-terminal domain"/>
    <property type="match status" value="1"/>
</dbReference>
<dbReference type="GO" id="GO:0005829">
    <property type="term" value="C:cytosol"/>
    <property type="evidence" value="ECO:0007669"/>
    <property type="project" value="TreeGrafter"/>
</dbReference>
<dbReference type="InterPro" id="IPR046346">
    <property type="entry name" value="Aminoacid_DH-like_N_sf"/>
</dbReference>
<dbReference type="PROSITE" id="PS00767">
    <property type="entry name" value="THF_DHG_CYH_2"/>
    <property type="match status" value="1"/>
</dbReference>
<dbReference type="EC" id="3.5.4.9" evidence="11"/>
<comment type="pathway">
    <text evidence="1 11">One-carbon metabolism; tetrahydrofolate interconversion.</text>
</comment>
<dbReference type="PANTHER" id="PTHR48099">
    <property type="entry name" value="C-1-TETRAHYDROFOLATE SYNTHASE, CYTOPLASMIC-RELATED"/>
    <property type="match status" value="1"/>
</dbReference>
<evidence type="ECO:0000256" key="7">
    <source>
        <dbReference type="ARBA" id="ARBA00023002"/>
    </source>
</evidence>
<dbReference type="GO" id="GO:0006164">
    <property type="term" value="P:purine nucleotide biosynthetic process"/>
    <property type="evidence" value="ECO:0007669"/>
    <property type="project" value="UniProtKB-KW"/>
</dbReference>
<dbReference type="NCBIfam" id="NF010783">
    <property type="entry name" value="PRK14186.1"/>
    <property type="match status" value="1"/>
</dbReference>
<comment type="caution">
    <text evidence="11">Lacks conserved residue(s) required for the propagation of feature annotation.</text>
</comment>
<keyword evidence="10 11" id="KW-0511">Multifunctional enzyme</keyword>
<dbReference type="EMBL" id="VGIY01000184">
    <property type="protein sequence ID" value="MBM3317764.1"/>
    <property type="molecule type" value="Genomic_DNA"/>
</dbReference>
<reference evidence="14" key="1">
    <citation type="submission" date="2019-03" db="EMBL/GenBank/DDBJ databases">
        <title>Lake Tanganyika Metagenome-Assembled Genomes (MAGs).</title>
        <authorList>
            <person name="Tran P."/>
        </authorList>
    </citation>
    <scope>NUCLEOTIDE SEQUENCE</scope>
    <source>
        <strain evidence="14">M_DeepCast_400m_m2_100</strain>
    </source>
</reference>
<keyword evidence="3 11" id="KW-0554">One-carbon metabolism</keyword>
<evidence type="ECO:0000313" key="15">
    <source>
        <dbReference type="Proteomes" id="UP000748308"/>
    </source>
</evidence>
<organism evidence="14 15">
    <name type="scientific">Eiseniibacteriota bacterium</name>
    <dbReference type="NCBI Taxonomy" id="2212470"/>
    <lineage>
        <taxon>Bacteria</taxon>
        <taxon>Candidatus Eiseniibacteriota</taxon>
    </lineage>
</organism>
<dbReference type="InterPro" id="IPR000672">
    <property type="entry name" value="THF_DH/CycHdrlase"/>
</dbReference>
<evidence type="ECO:0000256" key="2">
    <source>
        <dbReference type="ARBA" id="ARBA00011738"/>
    </source>
</evidence>
<evidence type="ECO:0000256" key="8">
    <source>
        <dbReference type="ARBA" id="ARBA00023102"/>
    </source>
</evidence>
<dbReference type="SUPFAM" id="SSF51735">
    <property type="entry name" value="NAD(P)-binding Rossmann-fold domains"/>
    <property type="match status" value="1"/>
</dbReference>
<proteinExistence type="inferred from homology"/>
<keyword evidence="11" id="KW-0028">Amino-acid biosynthesis</keyword>
<dbReference type="HAMAP" id="MF_01576">
    <property type="entry name" value="THF_DHG_CYH"/>
    <property type="match status" value="1"/>
</dbReference>
<dbReference type="InterPro" id="IPR020867">
    <property type="entry name" value="THF_DH/CycHdrlase_CS"/>
</dbReference>
<gene>
    <name evidence="11 14" type="primary">folD</name>
    <name evidence="14" type="ORF">FJY75_07910</name>
</gene>
<feature type="binding site" evidence="11">
    <location>
        <begin position="164"/>
        <end position="166"/>
    </location>
    <ligand>
        <name>NADP(+)</name>
        <dbReference type="ChEBI" id="CHEBI:58349"/>
    </ligand>
</feature>
<sequence length="296" mass="31052">MALILDGRAAAAAIEERLAGRIAALKARGAAPGLALLRAGEDPASVVYVRAKERACARLGILSRTIVLPAEVGAPRLRETIERLNADAGVQGILLQLPLPGHLAQEELLGAIDPDKDVDGFHPLNLGRLALGEPGFVAATPLGILRLLQHYAIPLAGRHAVVLGRSRIVGRPLANLLSTRTDETDATVTLCHSRTRDLPALTRLADILVAAVGRARFVTAEMVKPGAVVVDVGMHAEPDPRRPGKDRLQGDVDFEAVEPRAAAITPVPGGVGPMTVVSLMENTVLAAERALERAAG</sequence>
<comment type="subunit">
    <text evidence="2 11">Homodimer.</text>
</comment>
<dbReference type="Proteomes" id="UP000748308">
    <property type="component" value="Unassembled WGS sequence"/>
</dbReference>
<evidence type="ECO:0000256" key="4">
    <source>
        <dbReference type="ARBA" id="ARBA00022755"/>
    </source>
</evidence>
<keyword evidence="5 11" id="KW-0378">Hydrolase</keyword>
<comment type="catalytic activity">
    <reaction evidence="11">
        <text>(6R)-5,10-methylene-5,6,7,8-tetrahydrofolate + NADP(+) = (6R)-5,10-methenyltetrahydrofolate + NADPH</text>
        <dbReference type="Rhea" id="RHEA:22812"/>
        <dbReference type="ChEBI" id="CHEBI:15636"/>
        <dbReference type="ChEBI" id="CHEBI:57455"/>
        <dbReference type="ChEBI" id="CHEBI:57783"/>
        <dbReference type="ChEBI" id="CHEBI:58349"/>
        <dbReference type="EC" id="1.5.1.5"/>
    </reaction>
</comment>
<evidence type="ECO:0000313" key="14">
    <source>
        <dbReference type="EMBL" id="MBM3317764.1"/>
    </source>
</evidence>
<dbReference type="GO" id="GO:0035999">
    <property type="term" value="P:tetrahydrofolate interconversion"/>
    <property type="evidence" value="ECO:0007669"/>
    <property type="project" value="UniProtKB-UniRule"/>
</dbReference>
<evidence type="ECO:0000259" key="12">
    <source>
        <dbReference type="Pfam" id="PF00763"/>
    </source>
</evidence>
<comment type="caution">
    <text evidence="14">The sequence shown here is derived from an EMBL/GenBank/DDBJ whole genome shotgun (WGS) entry which is preliminary data.</text>
</comment>
<dbReference type="GO" id="GO:0000105">
    <property type="term" value="P:L-histidine biosynthetic process"/>
    <property type="evidence" value="ECO:0007669"/>
    <property type="project" value="UniProtKB-KW"/>
</dbReference>
<comment type="catalytic activity">
    <reaction evidence="11">
        <text>(6R)-5,10-methenyltetrahydrofolate + H2O = (6R)-10-formyltetrahydrofolate + H(+)</text>
        <dbReference type="Rhea" id="RHEA:23700"/>
        <dbReference type="ChEBI" id="CHEBI:15377"/>
        <dbReference type="ChEBI" id="CHEBI:15378"/>
        <dbReference type="ChEBI" id="CHEBI:57455"/>
        <dbReference type="ChEBI" id="CHEBI:195366"/>
        <dbReference type="EC" id="3.5.4.9"/>
    </reaction>
</comment>
<dbReference type="Pfam" id="PF00763">
    <property type="entry name" value="THF_DHG_CYH"/>
    <property type="match status" value="1"/>
</dbReference>